<dbReference type="Proteomes" id="UP000257143">
    <property type="component" value="Unassembled WGS sequence"/>
</dbReference>
<proteinExistence type="predicted"/>
<gene>
    <name evidence="1" type="ORF">CWR48_18815</name>
</gene>
<reference evidence="2" key="1">
    <citation type="submission" date="2017-11" db="EMBL/GenBank/DDBJ databases">
        <authorList>
            <person name="Zhu W."/>
        </authorList>
    </citation>
    <scope>NUCLEOTIDE SEQUENCE [LARGE SCALE GENOMIC DNA]</scope>
    <source>
        <strain evidence="2">CAU 1183</strain>
    </source>
</reference>
<dbReference type="AlphaFoldDB" id="A0A3D8PKS3"/>
<dbReference type="EMBL" id="PIOC01000032">
    <property type="protein sequence ID" value="RDW15785.1"/>
    <property type="molecule type" value="Genomic_DNA"/>
</dbReference>
<evidence type="ECO:0000313" key="2">
    <source>
        <dbReference type="Proteomes" id="UP000257143"/>
    </source>
</evidence>
<accession>A0A3D8PKS3</accession>
<evidence type="ECO:0000313" key="1">
    <source>
        <dbReference type="EMBL" id="RDW15785.1"/>
    </source>
</evidence>
<comment type="caution">
    <text evidence="1">The sequence shown here is derived from an EMBL/GenBank/DDBJ whole genome shotgun (WGS) entry which is preliminary data.</text>
</comment>
<name>A0A3D8PKS3_9BACI</name>
<keyword evidence="2" id="KW-1185">Reference proteome</keyword>
<sequence>MTLKSAIDDNDDASREPGIALKLDHPVETSLPPVSAGFSEDGRLTVRVGSDFLVGDMFLADILETIIANESFIYMYLNEDVLSLSNLLLKSELVLLSERLKEHFAKTISHPIDPFQPEEIVGLLSLDAASISNEANKDLLLENLDDVLVRRFGLISDTGKYRESWGNNRALEINNEGTAHSTLKVTLNKDEGTLMFLDSYFKAEVVSTYGNTAIGASETVTAITKTITVFERIIPQLGMYYALSQAKIALLRLGWGSEDLKRNDSVLKNWISDAAAKLVPSRRMPSETTILYFMKATLADGSEINGMWPNTLSADLFYNLESGLVEKYVSEHEHYLELKDGKRFTIANTADGGVSVRVVSDHTADTHHILHFYYDTESLDKGLLLAGADCTVSLLGQKSNTASPYKTVHLRAPRGKEFRFVMWGSNNFDVYVVEEGLGGVYTINDTLGS</sequence>
<protein>
    <submittedName>
        <fullName evidence="1">Uncharacterized protein</fullName>
    </submittedName>
</protein>
<organism evidence="1 2">
    <name type="scientific">Oceanobacillus arenosus</name>
    <dbReference type="NCBI Taxonomy" id="1229153"/>
    <lineage>
        <taxon>Bacteria</taxon>
        <taxon>Bacillati</taxon>
        <taxon>Bacillota</taxon>
        <taxon>Bacilli</taxon>
        <taxon>Bacillales</taxon>
        <taxon>Bacillaceae</taxon>
        <taxon>Oceanobacillus</taxon>
    </lineage>
</organism>